<organism evidence="14 15">
    <name type="scientific">Paenibacillus phyllosphaerae</name>
    <dbReference type="NCBI Taxonomy" id="274593"/>
    <lineage>
        <taxon>Bacteria</taxon>
        <taxon>Bacillati</taxon>
        <taxon>Bacillota</taxon>
        <taxon>Bacilli</taxon>
        <taxon>Bacillales</taxon>
        <taxon>Paenibacillaceae</taxon>
        <taxon>Paenibacillus</taxon>
    </lineage>
</organism>
<dbReference type="Proteomes" id="UP000570361">
    <property type="component" value="Unassembled WGS sequence"/>
</dbReference>
<dbReference type="AlphaFoldDB" id="A0A7W5B3Q5"/>
<evidence type="ECO:0000256" key="8">
    <source>
        <dbReference type="ARBA" id="ARBA00022840"/>
    </source>
</evidence>
<evidence type="ECO:0000313" key="15">
    <source>
        <dbReference type="Proteomes" id="UP000570361"/>
    </source>
</evidence>
<dbReference type="InterPro" id="IPR050640">
    <property type="entry name" value="Bact_2-comp_sensor_kinase"/>
</dbReference>
<keyword evidence="2" id="KW-1003">Cell membrane</keyword>
<sequence length="583" mass="66060">MDRLRFRIKNDGFKFFHLILAFNILTVLICSATISSILYGRLNQTVNKQNEEFMHYATSQALNGLANIMESCELIASDIYSDSTVANLFLSAYGGNVDYTLFHQFIGINNRFENYVATNIDIRSITIYKMDPELITDGKNIRSIESFSRQDLMKKAIDARGKNVWVTYEKEGGGTSILLLKYININLPGGILAIEMNLERLSNLYKGDPNAKYLMYLLSEGRTVFSSNPDIQLSPETLAGVNKHMQSDQVYSTLKQGQDDYYSYYGKVNGALTAVILYDAYELGKEKRSIAKYVLICTLFFILFGVALAIVFSTRFASAIEKLAGKMKAIEKGRLRLSPDRTYIREIAALDHTLCHMAQTIDGLTADVAKTERQKVESEIKYLQMQMNPHFLYNLLSAVRWMAFRKSEHKIVQIIDLLSDFYKIALSQGKDLIAMKSEIQLIEHYVALQNCCLSDQIMLAVHVDPGLEDLAICKMTLQPFVENSIIHGRIHGQALHIMVDIRQQEDRIAIMIQDDGMGAKESFGSYMESLNNGETSAIKVGYGVTNTFMRLKLYYRNARIHVRQGHPGTIVELSFSVGDHRVR</sequence>
<keyword evidence="8" id="KW-0067">ATP-binding</keyword>
<dbReference type="InterPro" id="IPR010559">
    <property type="entry name" value="Sig_transdc_His_kin_internal"/>
</dbReference>
<dbReference type="GO" id="GO:0005524">
    <property type="term" value="F:ATP binding"/>
    <property type="evidence" value="ECO:0007669"/>
    <property type="project" value="UniProtKB-KW"/>
</dbReference>
<keyword evidence="4 14" id="KW-0808">Transferase</keyword>
<dbReference type="SUPFAM" id="SSF55874">
    <property type="entry name" value="ATPase domain of HSP90 chaperone/DNA topoisomerase II/histidine kinase"/>
    <property type="match status" value="1"/>
</dbReference>
<evidence type="ECO:0000256" key="1">
    <source>
        <dbReference type="ARBA" id="ARBA00004651"/>
    </source>
</evidence>
<evidence type="ECO:0000256" key="3">
    <source>
        <dbReference type="ARBA" id="ARBA00022553"/>
    </source>
</evidence>
<dbReference type="RefSeq" id="WP_183603226.1">
    <property type="nucleotide sequence ID" value="NZ_JACHXK010000016.1"/>
</dbReference>
<keyword evidence="15" id="KW-1185">Reference proteome</keyword>
<dbReference type="GO" id="GO:0000155">
    <property type="term" value="F:phosphorelay sensor kinase activity"/>
    <property type="evidence" value="ECO:0007669"/>
    <property type="project" value="InterPro"/>
</dbReference>
<dbReference type="Gene3D" id="3.30.565.10">
    <property type="entry name" value="Histidine kinase-like ATPase, C-terminal domain"/>
    <property type="match status" value="1"/>
</dbReference>
<name>A0A7W5B3Q5_9BACL</name>
<gene>
    <name evidence="14" type="ORF">FHS18_005239</name>
</gene>
<keyword evidence="10" id="KW-0902">Two-component regulatory system</keyword>
<keyword evidence="7 14" id="KW-0418">Kinase</keyword>
<dbReference type="Gene3D" id="6.10.340.10">
    <property type="match status" value="1"/>
</dbReference>
<keyword evidence="6" id="KW-0547">Nucleotide-binding</keyword>
<evidence type="ECO:0000256" key="11">
    <source>
        <dbReference type="ARBA" id="ARBA00023136"/>
    </source>
</evidence>
<evidence type="ECO:0000256" key="10">
    <source>
        <dbReference type="ARBA" id="ARBA00023012"/>
    </source>
</evidence>
<accession>A0A7W5B3Q5</accession>
<evidence type="ECO:0000256" key="9">
    <source>
        <dbReference type="ARBA" id="ARBA00022989"/>
    </source>
</evidence>
<evidence type="ECO:0000256" key="12">
    <source>
        <dbReference type="SAM" id="Phobius"/>
    </source>
</evidence>
<dbReference type="Pfam" id="PF06580">
    <property type="entry name" value="His_kinase"/>
    <property type="match status" value="1"/>
</dbReference>
<proteinExistence type="predicted"/>
<dbReference type="GO" id="GO:0005886">
    <property type="term" value="C:plasma membrane"/>
    <property type="evidence" value="ECO:0007669"/>
    <property type="project" value="UniProtKB-SubCell"/>
</dbReference>
<comment type="subcellular location">
    <subcellularLocation>
        <location evidence="1">Cell membrane</location>
        <topology evidence="1">Multi-pass membrane protein</topology>
    </subcellularLocation>
</comment>
<keyword evidence="11 12" id="KW-0472">Membrane</keyword>
<dbReference type="InterPro" id="IPR036890">
    <property type="entry name" value="HATPase_C_sf"/>
</dbReference>
<keyword evidence="5 12" id="KW-0812">Transmembrane</keyword>
<dbReference type="PANTHER" id="PTHR34220:SF11">
    <property type="entry name" value="SENSOR PROTEIN KINASE HPTS"/>
    <property type="match status" value="1"/>
</dbReference>
<evidence type="ECO:0000256" key="4">
    <source>
        <dbReference type="ARBA" id="ARBA00022679"/>
    </source>
</evidence>
<evidence type="ECO:0000256" key="5">
    <source>
        <dbReference type="ARBA" id="ARBA00022692"/>
    </source>
</evidence>
<evidence type="ECO:0000256" key="2">
    <source>
        <dbReference type="ARBA" id="ARBA00022475"/>
    </source>
</evidence>
<evidence type="ECO:0000256" key="7">
    <source>
        <dbReference type="ARBA" id="ARBA00022777"/>
    </source>
</evidence>
<protein>
    <submittedName>
        <fullName evidence="14">Two-component system sensor histidine kinase YesM</fullName>
        <ecNumber evidence="14">2.7.13.3</ecNumber>
    </submittedName>
</protein>
<dbReference type="EMBL" id="JACHXK010000016">
    <property type="protein sequence ID" value="MBB3113136.1"/>
    <property type="molecule type" value="Genomic_DNA"/>
</dbReference>
<evidence type="ECO:0000259" key="13">
    <source>
        <dbReference type="Pfam" id="PF06580"/>
    </source>
</evidence>
<dbReference type="EC" id="2.7.13.3" evidence="14"/>
<reference evidence="14 15" key="1">
    <citation type="submission" date="2020-08" db="EMBL/GenBank/DDBJ databases">
        <title>Genomic Encyclopedia of Type Strains, Phase III (KMG-III): the genomes of soil and plant-associated and newly described type strains.</title>
        <authorList>
            <person name="Whitman W."/>
        </authorList>
    </citation>
    <scope>NUCLEOTIDE SEQUENCE [LARGE SCALE GENOMIC DNA]</scope>
    <source>
        <strain evidence="14 15">CECT 5862</strain>
    </source>
</reference>
<evidence type="ECO:0000313" key="14">
    <source>
        <dbReference type="EMBL" id="MBB3113136.1"/>
    </source>
</evidence>
<feature type="domain" description="Signal transduction histidine kinase internal region" evidence="13">
    <location>
        <begin position="379"/>
        <end position="456"/>
    </location>
</feature>
<comment type="caution">
    <text evidence="14">The sequence shown here is derived from an EMBL/GenBank/DDBJ whole genome shotgun (WGS) entry which is preliminary data.</text>
</comment>
<dbReference type="PANTHER" id="PTHR34220">
    <property type="entry name" value="SENSOR HISTIDINE KINASE YPDA"/>
    <property type="match status" value="1"/>
</dbReference>
<feature type="transmembrane region" description="Helical" evidence="12">
    <location>
        <begin position="293"/>
        <end position="312"/>
    </location>
</feature>
<keyword evidence="9 12" id="KW-1133">Transmembrane helix</keyword>
<feature type="transmembrane region" description="Helical" evidence="12">
    <location>
        <begin position="15"/>
        <end position="39"/>
    </location>
</feature>
<keyword evidence="3" id="KW-0597">Phosphoprotein</keyword>
<evidence type="ECO:0000256" key="6">
    <source>
        <dbReference type="ARBA" id="ARBA00022741"/>
    </source>
</evidence>